<name>A0A5C1Q6F3_9SPIO</name>
<dbReference type="KEGG" id="sper:EW093_02700"/>
<evidence type="ECO:0000313" key="2">
    <source>
        <dbReference type="Proteomes" id="UP000323824"/>
    </source>
</evidence>
<gene>
    <name evidence="1" type="ORF">EW093_02700</name>
</gene>
<protein>
    <submittedName>
        <fullName evidence="1">DUF4914 family protein</fullName>
    </submittedName>
</protein>
<dbReference type="OrthoDB" id="9763944at2"/>
<evidence type="ECO:0000313" key="1">
    <source>
        <dbReference type="EMBL" id="QEN03653.1"/>
    </source>
</evidence>
<proteinExistence type="predicted"/>
<dbReference type="Pfam" id="PF16260">
    <property type="entry name" value="DUF4914"/>
    <property type="match status" value="1"/>
</dbReference>
<dbReference type="InterPro" id="IPR032583">
    <property type="entry name" value="DUF4914"/>
</dbReference>
<dbReference type="RefSeq" id="WP_149566911.1">
    <property type="nucleotide sequence ID" value="NZ_CP035807.1"/>
</dbReference>
<sequence length="622" mass="69289">MYKKLGLPKDIQSVLDNAPSVIYPSTRDELIELALGGPGSTSFTTSYQIPGQGVIDEVITEKRSNGVAVNYFEPYMRRRDPECMVIGDELPTDKPTYMERFGESFSNTRTEMLKWLQEQDLSVTAYYIGKPFTHGKQYGGILIAPKNMGFFIAGLADLQGLVTLEKIDDNFQVRSVMFVAPPFRHTHYNGKQVVVHNRHNGLHEIFSNNLYPGPSAKKGVYGALLTIGEQEDWITLHASTVKAVNSIKGETVLMHEGASGAGKSEMLEQPHRNSDGDLVLGTNLVTGEVPTIKMENQDELYPITDDMAMCHPRHGATKDTLSACDAEDAWFLRVDHVTHKGIDPHMEHMTLEAPEPLIFLNLKSVEGEPIKVWEHTEDEPGVPCPNPRVIMPRRFVPGILEETVDVDVRNFGLRSPATYKGHVSYGIVGMVHILPPALAWVWRLVSPRGHANPSITAGGKLMQSEGVGSYWPFATGRKVTQANLLLNQIKDSGDVKYTITPNQNVGAWNVKFMSEWLGRSVLTSYPETFFDKDNLIPARCPLLGYTPKTAKVGSFNIPEGMLRVETQPEVGTEVYDQGAKMLVDFFKEEVSLFLEDDLDPLGREIIELFLNDAPVKEYEGLL</sequence>
<organism evidence="1 2">
    <name type="scientific">Thiospirochaeta perfilievii</name>
    <dbReference type="NCBI Taxonomy" id="252967"/>
    <lineage>
        <taxon>Bacteria</taxon>
        <taxon>Pseudomonadati</taxon>
        <taxon>Spirochaetota</taxon>
        <taxon>Spirochaetia</taxon>
        <taxon>Spirochaetales</taxon>
        <taxon>Spirochaetaceae</taxon>
        <taxon>Thiospirochaeta</taxon>
    </lineage>
</organism>
<keyword evidence="2" id="KW-1185">Reference proteome</keyword>
<dbReference type="AlphaFoldDB" id="A0A5C1Q6F3"/>
<reference evidence="1 2" key="2">
    <citation type="submission" date="2019-09" db="EMBL/GenBank/DDBJ databases">
        <title>Complete Genome Sequence and Methylome Analysis of free living Spirochaetas.</title>
        <authorList>
            <person name="Leshcheva N."/>
            <person name="Mikheeva N."/>
        </authorList>
    </citation>
    <scope>NUCLEOTIDE SEQUENCE [LARGE SCALE GENOMIC DNA]</scope>
    <source>
        <strain evidence="1 2">P</strain>
    </source>
</reference>
<dbReference type="EMBL" id="CP035807">
    <property type="protein sequence ID" value="QEN03653.1"/>
    <property type="molecule type" value="Genomic_DNA"/>
</dbReference>
<dbReference type="Proteomes" id="UP000323824">
    <property type="component" value="Chromosome"/>
</dbReference>
<reference evidence="1 2" key="1">
    <citation type="submission" date="2019-02" db="EMBL/GenBank/DDBJ databases">
        <authorList>
            <person name="Fomenkov A."/>
            <person name="Dubinina G."/>
            <person name="Grabovich M."/>
            <person name="Vincze T."/>
            <person name="Roberts R.J."/>
        </authorList>
    </citation>
    <scope>NUCLEOTIDE SEQUENCE [LARGE SCALE GENOMIC DNA]</scope>
    <source>
        <strain evidence="1 2">P</strain>
    </source>
</reference>
<accession>A0A5C1Q6F3</accession>
<dbReference type="SUPFAM" id="SSF53795">
    <property type="entry name" value="PEP carboxykinase-like"/>
    <property type="match status" value="1"/>
</dbReference>